<evidence type="ECO:0000313" key="5">
    <source>
        <dbReference type="EMBL" id="KAF6457164.1"/>
    </source>
</evidence>
<reference evidence="5 6" key="1">
    <citation type="journal article" date="2020" name="Nature">
        <title>Six reference-quality genomes reveal evolution of bat adaptations.</title>
        <authorList>
            <person name="Jebb D."/>
            <person name="Huang Z."/>
            <person name="Pippel M."/>
            <person name="Hughes G.M."/>
            <person name="Lavrichenko K."/>
            <person name="Devanna P."/>
            <person name="Winkler S."/>
            <person name="Jermiin L.S."/>
            <person name="Skirmuntt E.C."/>
            <person name="Katzourakis A."/>
            <person name="Burkitt-Gray L."/>
            <person name="Ray D.A."/>
            <person name="Sullivan K.A.M."/>
            <person name="Roscito J.G."/>
            <person name="Kirilenko B.M."/>
            <person name="Davalos L.M."/>
            <person name="Corthals A.P."/>
            <person name="Power M.L."/>
            <person name="Jones G."/>
            <person name="Ransome R.D."/>
            <person name="Dechmann D.K.N."/>
            <person name="Locatelli A.G."/>
            <person name="Puechmaille S.J."/>
            <person name="Fedrigo O."/>
            <person name="Jarvis E.D."/>
            <person name="Hiller M."/>
            <person name="Vernes S.C."/>
            <person name="Myers E.W."/>
            <person name="Teeling E.C."/>
        </authorList>
    </citation>
    <scope>NUCLEOTIDE SEQUENCE [LARGE SCALE GENOMIC DNA]</scope>
    <source>
        <strain evidence="5">MRouAeg1</strain>
        <tissue evidence="5">Muscle</tissue>
    </source>
</reference>
<keyword evidence="1" id="KW-0479">Metal-binding</keyword>
<dbReference type="InterPro" id="IPR002048">
    <property type="entry name" value="EF_hand_dom"/>
</dbReference>
<dbReference type="GO" id="GO:0005509">
    <property type="term" value="F:calcium ion binding"/>
    <property type="evidence" value="ECO:0007669"/>
    <property type="project" value="InterPro"/>
</dbReference>
<feature type="compositionally biased region" description="Basic and acidic residues" evidence="3">
    <location>
        <begin position="29"/>
        <end position="41"/>
    </location>
</feature>
<proteinExistence type="predicted"/>
<dbReference type="InterPro" id="IPR011992">
    <property type="entry name" value="EF-hand-dom_pair"/>
</dbReference>
<dbReference type="AlphaFoldDB" id="A0A7J8GAN9"/>
<gene>
    <name evidence="5" type="ORF">HJG63_011705</name>
</gene>
<feature type="compositionally biased region" description="Polar residues" evidence="3">
    <location>
        <begin position="292"/>
        <end position="303"/>
    </location>
</feature>
<keyword evidence="6" id="KW-1185">Reference proteome</keyword>
<dbReference type="PROSITE" id="PS00018">
    <property type="entry name" value="EF_HAND_1"/>
    <property type="match status" value="1"/>
</dbReference>
<evidence type="ECO:0000256" key="1">
    <source>
        <dbReference type="ARBA" id="ARBA00022723"/>
    </source>
</evidence>
<keyword evidence="2" id="KW-0106">Calcium</keyword>
<comment type="caution">
    <text evidence="5">The sequence shown here is derived from an EMBL/GenBank/DDBJ whole genome shotgun (WGS) entry which is preliminary data.</text>
</comment>
<dbReference type="InterPro" id="IPR043520">
    <property type="entry name" value="SPT21"/>
</dbReference>
<evidence type="ECO:0000256" key="2">
    <source>
        <dbReference type="ARBA" id="ARBA00022837"/>
    </source>
</evidence>
<dbReference type="InterPro" id="IPR018247">
    <property type="entry name" value="EF_Hand_1_Ca_BS"/>
</dbReference>
<feature type="region of interest" description="Disordered" evidence="3">
    <location>
        <begin position="286"/>
        <end position="390"/>
    </location>
</feature>
<dbReference type="CDD" id="cd00051">
    <property type="entry name" value="EFh"/>
    <property type="match status" value="1"/>
</dbReference>
<feature type="region of interest" description="Disordered" evidence="3">
    <location>
        <begin position="1"/>
        <end position="68"/>
    </location>
</feature>
<evidence type="ECO:0000256" key="3">
    <source>
        <dbReference type="SAM" id="MobiDB-lite"/>
    </source>
</evidence>
<protein>
    <recommendedName>
        <fullName evidence="4">EF-hand domain-containing protein</fullName>
    </recommendedName>
</protein>
<feature type="domain" description="EF-hand" evidence="4">
    <location>
        <begin position="143"/>
        <end position="178"/>
    </location>
</feature>
<accession>A0A7J8GAN9</accession>
<dbReference type="SUPFAM" id="SSF47473">
    <property type="entry name" value="EF-hand"/>
    <property type="match status" value="1"/>
</dbReference>
<dbReference type="Proteomes" id="UP000593571">
    <property type="component" value="Unassembled WGS sequence"/>
</dbReference>
<dbReference type="EMBL" id="JACASE010000006">
    <property type="protein sequence ID" value="KAF6457164.1"/>
    <property type="molecule type" value="Genomic_DNA"/>
</dbReference>
<dbReference type="PANTHER" id="PTHR47500:SF4">
    <property type="entry name" value="EF-HAND CALCIUM BINDING DOMAIN 15"/>
    <property type="match status" value="1"/>
</dbReference>
<dbReference type="Gene3D" id="1.10.238.10">
    <property type="entry name" value="EF-hand"/>
    <property type="match status" value="1"/>
</dbReference>
<evidence type="ECO:0000259" key="4">
    <source>
        <dbReference type="PROSITE" id="PS50222"/>
    </source>
</evidence>
<name>A0A7J8GAN9_ROUAE</name>
<evidence type="ECO:0000313" key="6">
    <source>
        <dbReference type="Proteomes" id="UP000593571"/>
    </source>
</evidence>
<dbReference type="PROSITE" id="PS50222">
    <property type="entry name" value="EF_HAND_2"/>
    <property type="match status" value="1"/>
</dbReference>
<dbReference type="PANTHER" id="PTHR47500">
    <property type="entry name" value="EF-HAND CALCIUM-BINDING DOMAIN-CONTAINING PROTEIN"/>
    <property type="match status" value="1"/>
</dbReference>
<sequence>MEGSRGQKTKRPLATQRTYRPPQKPKRQLTRDPEEEKGDRTHKGRLQPHTALLTQTEPGAAMATGVEQTSAKAKEFKGFVATHSVQSAPRAGSQSFADENVLPLTPRQLAAFQDIFKLFSSSPTGAVDMRSMKAALSNVGIQLSPREISEALQQADLDGDKTVSFKDFLGVLTDSHRLAQCLSQVRNSQGSGQQRLQTLFFEILFKLMRLGFVPYKSMQEIMSYYSKKQRALRLNSSCKSWSRSHDHPSSAQGGLAFFCQATRLSGLTSTQLVRWLNRLHKTGFPTPGAPSPYSQIPNLTEQTQPEHKTRNPAPRSEVRLSKSYRPSHPKPNRELRSQDFLHPPAGFVDQPLENMRSWKLPSSPPTLVQKQPFSPLPISLQGPAKKNWYK</sequence>
<organism evidence="5 6">
    <name type="scientific">Rousettus aegyptiacus</name>
    <name type="common">Egyptian fruit bat</name>
    <name type="synonym">Pteropus aegyptiacus</name>
    <dbReference type="NCBI Taxonomy" id="9407"/>
    <lineage>
        <taxon>Eukaryota</taxon>
        <taxon>Metazoa</taxon>
        <taxon>Chordata</taxon>
        <taxon>Craniata</taxon>
        <taxon>Vertebrata</taxon>
        <taxon>Euteleostomi</taxon>
        <taxon>Mammalia</taxon>
        <taxon>Eutheria</taxon>
        <taxon>Laurasiatheria</taxon>
        <taxon>Chiroptera</taxon>
        <taxon>Yinpterochiroptera</taxon>
        <taxon>Pteropodoidea</taxon>
        <taxon>Pteropodidae</taxon>
        <taxon>Rousettinae</taxon>
        <taxon>Rousettus</taxon>
    </lineage>
</organism>